<comment type="caution">
    <text evidence="1">The sequence shown here is derived from an EMBL/GenBank/DDBJ whole genome shotgun (WGS) entry which is preliminary data.</text>
</comment>
<evidence type="ECO:0000313" key="3">
    <source>
        <dbReference type="Proteomes" id="UP000681720"/>
    </source>
</evidence>
<dbReference type="EMBL" id="CAJOBH010006439">
    <property type="protein sequence ID" value="CAF4056277.1"/>
    <property type="molecule type" value="Genomic_DNA"/>
</dbReference>
<proteinExistence type="predicted"/>
<name>A0A8S2N1K0_9BILA</name>
<sequence>MFLILSDQYEENIISKIHNLQQLNSIFIFAHNQTSSELWVKEYSKVRGVYNNFELLKIDLTNAVENFLKCERMIPELFNTNNKAFTMNILRNDLWLIRLLYVLIHQEPPANSKEDFVHMFSLYYKGNSSKEEELKTFSDTYNSSNVVYWYTENTFIFSVFNQALRERNIPIICAYHFFIYDLYQHIERAHQLFNKTTSSMHVYWGQIMNKMEIERIKDSNKFDLRLSNSSMLSTSLDHTAASAFIEGYKPNDDYHGVLFEIECNTNLISRPFVEVSKESDRDAVRELFSDMGTSTIVHECSDLDQLYNHMIKLFSSDKLIELDYLKAMGSKNFENKNFQSSIHFFERSLALKQEILSSDDRETAELHYSIAESYYRLKNYHQVIDFCHKALNFNSLLPSDIIMAHSYLGLSYLTKADWNNVDDISLAKYYLQKTLDIDSENQMLGDAMLLDIYQALADINEYYDDFNSAIDYRTRALDICETNEWTDESTEIKENIQAKKLYIIETEQSKT</sequence>
<protein>
    <recommendedName>
        <fullName evidence="4">Tetratricopeptide repeat protein</fullName>
    </recommendedName>
</protein>
<organism evidence="1 3">
    <name type="scientific">Rotaria magnacalcarata</name>
    <dbReference type="NCBI Taxonomy" id="392030"/>
    <lineage>
        <taxon>Eukaryota</taxon>
        <taxon>Metazoa</taxon>
        <taxon>Spiralia</taxon>
        <taxon>Gnathifera</taxon>
        <taxon>Rotifera</taxon>
        <taxon>Eurotatoria</taxon>
        <taxon>Bdelloidea</taxon>
        <taxon>Philodinida</taxon>
        <taxon>Philodinidae</taxon>
        <taxon>Rotaria</taxon>
    </lineage>
</organism>
<dbReference type="Gene3D" id="1.25.40.10">
    <property type="entry name" value="Tetratricopeptide repeat domain"/>
    <property type="match status" value="1"/>
</dbReference>
<dbReference type="SUPFAM" id="SSF56399">
    <property type="entry name" value="ADP-ribosylation"/>
    <property type="match status" value="1"/>
</dbReference>
<evidence type="ECO:0000313" key="2">
    <source>
        <dbReference type="EMBL" id="CAF4056277.1"/>
    </source>
</evidence>
<reference evidence="1" key="1">
    <citation type="submission" date="2021-02" db="EMBL/GenBank/DDBJ databases">
        <authorList>
            <person name="Nowell W R."/>
        </authorList>
    </citation>
    <scope>NUCLEOTIDE SEQUENCE</scope>
</reference>
<dbReference type="AlphaFoldDB" id="A0A8S2N1K0"/>
<dbReference type="Proteomes" id="UP000681720">
    <property type="component" value="Unassembled WGS sequence"/>
</dbReference>
<gene>
    <name evidence="2" type="ORF">BYL167_LOCUS16705</name>
    <name evidence="1" type="ORF">GIL414_LOCUS10398</name>
</gene>
<dbReference type="InterPro" id="IPR011990">
    <property type="entry name" value="TPR-like_helical_dom_sf"/>
</dbReference>
<evidence type="ECO:0000313" key="1">
    <source>
        <dbReference type="EMBL" id="CAF3975742.1"/>
    </source>
</evidence>
<dbReference type="SMART" id="SM00028">
    <property type="entry name" value="TPR"/>
    <property type="match status" value="3"/>
</dbReference>
<dbReference type="EMBL" id="CAJOBJ010003722">
    <property type="protein sequence ID" value="CAF3975742.1"/>
    <property type="molecule type" value="Genomic_DNA"/>
</dbReference>
<accession>A0A8S2N1K0</accession>
<dbReference type="Proteomes" id="UP000681967">
    <property type="component" value="Unassembled WGS sequence"/>
</dbReference>
<dbReference type="SUPFAM" id="SSF48452">
    <property type="entry name" value="TPR-like"/>
    <property type="match status" value="1"/>
</dbReference>
<dbReference type="InterPro" id="IPR019734">
    <property type="entry name" value="TPR_rpt"/>
</dbReference>
<evidence type="ECO:0008006" key="4">
    <source>
        <dbReference type="Google" id="ProtNLM"/>
    </source>
</evidence>